<keyword evidence="1" id="KW-0175">Coiled coil</keyword>
<dbReference type="EMBL" id="WHLY01000002">
    <property type="protein sequence ID" value="MPR35293.1"/>
    <property type="molecule type" value="Genomic_DNA"/>
</dbReference>
<dbReference type="Gene3D" id="1.10.10.10">
    <property type="entry name" value="Winged helix-like DNA-binding domain superfamily/Winged helix DNA-binding domain"/>
    <property type="match status" value="1"/>
</dbReference>
<evidence type="ECO:0000313" key="4">
    <source>
        <dbReference type="EMBL" id="MPR35293.1"/>
    </source>
</evidence>
<feature type="coiled-coil region" evidence="1">
    <location>
        <begin position="791"/>
        <end position="862"/>
    </location>
</feature>
<protein>
    <submittedName>
        <fullName evidence="4">LuxR family transcriptional regulator</fullName>
    </submittedName>
</protein>
<dbReference type="InterPro" id="IPR000792">
    <property type="entry name" value="Tscrpt_reg_LuxR_C"/>
</dbReference>
<evidence type="ECO:0000313" key="5">
    <source>
        <dbReference type="Proteomes" id="UP000479293"/>
    </source>
</evidence>
<dbReference type="SMART" id="SM00421">
    <property type="entry name" value="HTH_LUXR"/>
    <property type="match status" value="1"/>
</dbReference>
<comment type="caution">
    <text evidence="4">The sequence shown here is derived from an EMBL/GenBank/DDBJ whole genome shotgun (WGS) entry which is preliminary data.</text>
</comment>
<dbReference type="GO" id="GO:0003677">
    <property type="term" value="F:DNA binding"/>
    <property type="evidence" value="ECO:0007669"/>
    <property type="project" value="InterPro"/>
</dbReference>
<sequence>MGSYTKSSVNSLCFDRLSRYGQSILFRLSMKTKHKIILFLRFTVWFALFQPALGQELPLITNYSSTTYRAHNQNWDISQRDDRIMYAANSDGLLEYDGANWRLFPLPNGQIVRSVLCDKDKTGTQRTYVGGFGEFGFWENTPTGKMTYHSLSKGIRFKSIETEEIWHILKAGETIYFQSFSYIYQYDGKRVTEIRAPGNFMYLRNVGNRQLIQLIDKGLYILEGKTFRPLEGTEDLSRTSVSSILPFDQGKILIATAKHGLFLWENGKMRPWNVTIAAELKKSILNKALRLKNGTYAFGTILNGLYLVSAEGDLISHFDSQNGLQNNTILSLFEDARQNLWLGLNKGMDMISLASPLSFYTKTNNPLGTTYAAAVWNNRLYVGSNSGLFVKKWPSGEPFQLVPGLQGQVWDLKVIDGQLICGHSEGTFRITETQIEKISSIPGGWTLLTIEARGEKFLMQGTYTGLHIYQKNNQGLWEYAHRVEKVPPIPIKGIVQDKNGVFWLSHAYKGLYRMRLNDDLKSAKEWSAYESPLELPSEYSVELASWKNRVLIRSGGRFYTPTPQYKLMPDPDFNAGEDDIYKLRMGMAGEWFKIYRDQVFLERTDGESRGFGLSLVRNSETIVPLTDRYYLFCLGNGYALLDRSNLNSQVAEPLVPLIRKVTSLTQSSVSFPTTYPPQIPDQTRSLRISYALPLYGSEILYQYRLKGLTDAWSDWTVQSFADFTNLAVGTYDFQVRNSLNPLVTSYVFEMQPHWYEALWAKILFLLVGISLIIGLILWQEKRLAAHRRKLLAEQEQKLHQQQLAAEKKIIEIRNESLQNEIRNKSQQLSNIAINVVRKNEILEEIRDELQQVKAEMGQQLSNIHYHKLLNSIERNVSGKEDWKLFEDNFNDVHDEFFKRLKKINPSITPSELRLAACLRMNLATKEMAPALGISVRGVEIKRYRLRKKLDLDNDVNLNDFMMNV</sequence>
<dbReference type="InterPro" id="IPR011047">
    <property type="entry name" value="Quinoprotein_ADH-like_sf"/>
</dbReference>
<organism evidence="4 5">
    <name type="scientific">Salmonirosea aquatica</name>
    <dbReference type="NCBI Taxonomy" id="2654236"/>
    <lineage>
        <taxon>Bacteria</taxon>
        <taxon>Pseudomonadati</taxon>
        <taxon>Bacteroidota</taxon>
        <taxon>Cytophagia</taxon>
        <taxon>Cytophagales</taxon>
        <taxon>Spirosomataceae</taxon>
        <taxon>Salmonirosea</taxon>
    </lineage>
</organism>
<dbReference type="Gene3D" id="2.130.10.10">
    <property type="entry name" value="YVTN repeat-like/Quinoprotein amine dehydrogenase"/>
    <property type="match status" value="2"/>
</dbReference>
<keyword evidence="2" id="KW-1133">Transmembrane helix</keyword>
<dbReference type="SUPFAM" id="SSF46894">
    <property type="entry name" value="C-terminal effector domain of the bipartite response regulators"/>
    <property type="match status" value="1"/>
</dbReference>
<dbReference type="Proteomes" id="UP000479293">
    <property type="component" value="Unassembled WGS sequence"/>
</dbReference>
<proteinExistence type="predicted"/>
<dbReference type="Gene3D" id="2.60.40.10">
    <property type="entry name" value="Immunoglobulins"/>
    <property type="match status" value="1"/>
</dbReference>
<dbReference type="GO" id="GO:0006355">
    <property type="term" value="P:regulation of DNA-templated transcription"/>
    <property type="evidence" value="ECO:0007669"/>
    <property type="project" value="InterPro"/>
</dbReference>
<gene>
    <name evidence="4" type="ORF">GBK04_18540</name>
</gene>
<accession>A0A7C9FZ13</accession>
<reference evidence="4 5" key="1">
    <citation type="submission" date="2019-10" db="EMBL/GenBank/DDBJ databases">
        <title>Draft Genome Sequence of Cytophagaceae sp. SJW1-29.</title>
        <authorList>
            <person name="Choi A."/>
        </authorList>
    </citation>
    <scope>NUCLEOTIDE SEQUENCE [LARGE SCALE GENOMIC DNA]</scope>
    <source>
        <strain evidence="4 5">SJW1-29</strain>
    </source>
</reference>
<dbReference type="Pfam" id="PF07494">
    <property type="entry name" value="Reg_prop"/>
    <property type="match status" value="1"/>
</dbReference>
<dbReference type="Pfam" id="PF07495">
    <property type="entry name" value="Y_Y_Y"/>
    <property type="match status" value="1"/>
</dbReference>
<dbReference type="AlphaFoldDB" id="A0A7C9FZ13"/>
<keyword evidence="2" id="KW-0472">Membrane</keyword>
<dbReference type="InterPro" id="IPR036388">
    <property type="entry name" value="WH-like_DNA-bd_sf"/>
</dbReference>
<feature type="transmembrane region" description="Helical" evidence="2">
    <location>
        <begin position="758"/>
        <end position="778"/>
    </location>
</feature>
<evidence type="ECO:0000256" key="2">
    <source>
        <dbReference type="SAM" id="Phobius"/>
    </source>
</evidence>
<name>A0A7C9FZ13_9BACT</name>
<dbReference type="InterPro" id="IPR011123">
    <property type="entry name" value="Y_Y_Y"/>
</dbReference>
<dbReference type="InterPro" id="IPR013783">
    <property type="entry name" value="Ig-like_fold"/>
</dbReference>
<keyword evidence="5" id="KW-1185">Reference proteome</keyword>
<dbReference type="SUPFAM" id="SSF50998">
    <property type="entry name" value="Quinoprotein alcohol dehydrogenase-like"/>
    <property type="match status" value="1"/>
</dbReference>
<dbReference type="InterPro" id="IPR011110">
    <property type="entry name" value="Reg_prop"/>
</dbReference>
<evidence type="ECO:0000259" key="3">
    <source>
        <dbReference type="SMART" id="SM00421"/>
    </source>
</evidence>
<evidence type="ECO:0000256" key="1">
    <source>
        <dbReference type="SAM" id="Coils"/>
    </source>
</evidence>
<dbReference type="InterPro" id="IPR016032">
    <property type="entry name" value="Sig_transdc_resp-reg_C-effctor"/>
</dbReference>
<dbReference type="InterPro" id="IPR015943">
    <property type="entry name" value="WD40/YVTN_repeat-like_dom_sf"/>
</dbReference>
<keyword evidence="2" id="KW-0812">Transmembrane</keyword>
<feature type="domain" description="HTH luxR-type" evidence="3">
    <location>
        <begin position="904"/>
        <end position="961"/>
    </location>
</feature>